<dbReference type="InterPro" id="IPR050550">
    <property type="entry name" value="SEC23_SEC24_subfamily"/>
</dbReference>
<dbReference type="Gene3D" id="2.30.30.380">
    <property type="entry name" value="Zn-finger domain of Sec23/24"/>
    <property type="match status" value="1"/>
</dbReference>
<dbReference type="Pfam" id="PF04811">
    <property type="entry name" value="Sec23_trunk"/>
    <property type="match status" value="1"/>
</dbReference>
<evidence type="ECO:0000259" key="5">
    <source>
        <dbReference type="Pfam" id="PF00626"/>
    </source>
</evidence>
<comment type="similarity">
    <text evidence="1">Belongs to the SEC23/SEC24 family. SEC24 subfamily.</text>
</comment>
<dbReference type="SUPFAM" id="SSF81811">
    <property type="entry name" value="Helical domain of Sec23/24"/>
    <property type="match status" value="1"/>
</dbReference>
<evidence type="ECO:0000259" key="7">
    <source>
        <dbReference type="Pfam" id="PF04811"/>
    </source>
</evidence>
<feature type="domain" description="Gelsolin-like" evidence="5">
    <location>
        <begin position="697"/>
        <end position="767"/>
    </location>
</feature>
<dbReference type="Gene3D" id="1.20.120.730">
    <property type="entry name" value="Sec23/Sec24 helical domain"/>
    <property type="match status" value="1"/>
</dbReference>
<dbReference type="SUPFAM" id="SSF82919">
    <property type="entry name" value="Zn-finger domain of Sec23/24"/>
    <property type="match status" value="1"/>
</dbReference>
<keyword evidence="2" id="KW-0813">Transport</keyword>
<evidence type="ECO:0008006" key="12">
    <source>
        <dbReference type="Google" id="ProtNLM"/>
    </source>
</evidence>
<name>A0ABR3JUQ3_9AGAR</name>
<reference evidence="11" key="1">
    <citation type="submission" date="2024-06" db="EMBL/GenBank/DDBJ databases">
        <title>Multi-omics analyses provide insights into the biosynthesis of the anticancer antibiotic pleurotin in Hohenbuehelia grisea.</title>
        <authorList>
            <person name="Weaver J.A."/>
            <person name="Alberti F."/>
        </authorList>
    </citation>
    <scope>NUCLEOTIDE SEQUENCE [LARGE SCALE GENOMIC DNA]</scope>
    <source>
        <strain evidence="11">T-177</strain>
    </source>
</reference>
<dbReference type="Gene3D" id="2.60.40.1670">
    <property type="entry name" value="beta-sandwich domain of Sec23/24"/>
    <property type="match status" value="1"/>
</dbReference>
<dbReference type="SUPFAM" id="SSF82754">
    <property type="entry name" value="C-terminal, gelsolin-like domain of Sec23/24"/>
    <property type="match status" value="1"/>
</dbReference>
<dbReference type="InterPro" id="IPR007123">
    <property type="entry name" value="Gelsolin-like_dom"/>
</dbReference>
<evidence type="ECO:0000259" key="8">
    <source>
        <dbReference type="Pfam" id="PF04815"/>
    </source>
</evidence>
<evidence type="ECO:0000259" key="9">
    <source>
        <dbReference type="Pfam" id="PF08033"/>
    </source>
</evidence>
<dbReference type="Proteomes" id="UP001556367">
    <property type="component" value="Unassembled WGS sequence"/>
</dbReference>
<evidence type="ECO:0000256" key="3">
    <source>
        <dbReference type="ARBA" id="ARBA00022927"/>
    </source>
</evidence>
<dbReference type="PANTHER" id="PTHR13803:SF4">
    <property type="entry name" value="SECRETORY 24CD, ISOFORM C"/>
    <property type="match status" value="1"/>
</dbReference>
<dbReference type="SUPFAM" id="SSF81995">
    <property type="entry name" value="beta-sandwich domain of Sec23/24"/>
    <property type="match status" value="1"/>
</dbReference>
<accession>A0ABR3JUQ3</accession>
<dbReference type="Pfam" id="PF04815">
    <property type="entry name" value="Sec23_helical"/>
    <property type="match status" value="1"/>
</dbReference>
<feature type="domain" description="Sec23/Sec24 trunk" evidence="7">
    <location>
        <begin position="222"/>
        <end position="467"/>
    </location>
</feature>
<dbReference type="InterPro" id="IPR006896">
    <property type="entry name" value="Sec23/24_trunk_dom"/>
</dbReference>
<evidence type="ECO:0000256" key="1">
    <source>
        <dbReference type="ARBA" id="ARBA00008334"/>
    </source>
</evidence>
<dbReference type="InterPro" id="IPR006900">
    <property type="entry name" value="Sec23/24_helical_dom"/>
</dbReference>
<protein>
    <recommendedName>
        <fullName evidence="12">Sec24-like protein</fullName>
    </recommendedName>
</protein>
<dbReference type="InterPro" id="IPR036174">
    <property type="entry name" value="Znf_Sec23_Sec24_sf"/>
</dbReference>
<feature type="domain" description="Zinc finger Sec23/Sec24-type" evidence="6">
    <location>
        <begin position="126"/>
        <end position="164"/>
    </location>
</feature>
<dbReference type="InterPro" id="IPR036465">
    <property type="entry name" value="vWFA_dom_sf"/>
</dbReference>
<dbReference type="Pfam" id="PF00626">
    <property type="entry name" value="Gelsolin"/>
    <property type="match status" value="1"/>
</dbReference>
<dbReference type="Gene3D" id="3.40.20.10">
    <property type="entry name" value="Severin"/>
    <property type="match status" value="1"/>
</dbReference>
<keyword evidence="3" id="KW-0653">Protein transport</keyword>
<feature type="region of interest" description="Disordered" evidence="4">
    <location>
        <begin position="1"/>
        <end position="21"/>
    </location>
</feature>
<feature type="domain" description="Sec23/Sec24 beta-sandwich" evidence="9">
    <location>
        <begin position="472"/>
        <end position="556"/>
    </location>
</feature>
<proteinExistence type="inferred from homology"/>
<gene>
    <name evidence="10" type="ORF">HGRIS_011303</name>
</gene>
<evidence type="ECO:0000313" key="10">
    <source>
        <dbReference type="EMBL" id="KAL0959594.1"/>
    </source>
</evidence>
<dbReference type="SUPFAM" id="SSF53300">
    <property type="entry name" value="vWA-like"/>
    <property type="match status" value="1"/>
</dbReference>
<evidence type="ECO:0000313" key="11">
    <source>
        <dbReference type="Proteomes" id="UP001556367"/>
    </source>
</evidence>
<evidence type="ECO:0000256" key="4">
    <source>
        <dbReference type="SAM" id="MobiDB-lite"/>
    </source>
</evidence>
<dbReference type="EMBL" id="JASNQZ010000002">
    <property type="protein sequence ID" value="KAL0959594.1"/>
    <property type="molecule type" value="Genomic_DNA"/>
</dbReference>
<organism evidence="10 11">
    <name type="scientific">Hohenbuehelia grisea</name>
    <dbReference type="NCBI Taxonomy" id="104357"/>
    <lineage>
        <taxon>Eukaryota</taxon>
        <taxon>Fungi</taxon>
        <taxon>Dikarya</taxon>
        <taxon>Basidiomycota</taxon>
        <taxon>Agaricomycotina</taxon>
        <taxon>Agaricomycetes</taxon>
        <taxon>Agaricomycetidae</taxon>
        <taxon>Agaricales</taxon>
        <taxon>Pleurotineae</taxon>
        <taxon>Pleurotaceae</taxon>
        <taxon>Hohenbuehelia</taxon>
    </lineage>
</organism>
<dbReference type="InterPro" id="IPR036175">
    <property type="entry name" value="Sec23/24_helical_dom_sf"/>
</dbReference>
<dbReference type="InterPro" id="IPR036180">
    <property type="entry name" value="Gelsolin-like_dom_sf"/>
</dbReference>
<dbReference type="Pfam" id="PF08033">
    <property type="entry name" value="Sec23_BS"/>
    <property type="match status" value="1"/>
</dbReference>
<comment type="caution">
    <text evidence="10">The sequence shown here is derived from an EMBL/GenBank/DDBJ whole genome shotgun (WGS) entry which is preliminary data.</text>
</comment>
<dbReference type="Pfam" id="PF04810">
    <property type="entry name" value="zf-Sec23_Sec24"/>
    <property type="match status" value="1"/>
</dbReference>
<evidence type="ECO:0000259" key="6">
    <source>
        <dbReference type="Pfam" id="PF04810"/>
    </source>
</evidence>
<dbReference type="PANTHER" id="PTHR13803">
    <property type="entry name" value="SEC24-RELATED PROTEIN"/>
    <property type="match status" value="1"/>
</dbReference>
<keyword evidence="11" id="KW-1185">Reference proteome</keyword>
<dbReference type="InterPro" id="IPR029006">
    <property type="entry name" value="ADF-H/Gelsolin-like_dom_sf"/>
</dbReference>
<dbReference type="Gene3D" id="3.40.50.410">
    <property type="entry name" value="von Willebrand factor, type A domain"/>
    <property type="match status" value="1"/>
</dbReference>
<dbReference type="InterPro" id="IPR012990">
    <property type="entry name" value="Beta-sandwich_Sec23_24"/>
</dbReference>
<dbReference type="InterPro" id="IPR006895">
    <property type="entry name" value="Znf_Sec23_Sec24"/>
</dbReference>
<evidence type="ECO:0000256" key="2">
    <source>
        <dbReference type="ARBA" id="ARBA00022448"/>
    </source>
</evidence>
<feature type="domain" description="Sec23/Sec24 helical" evidence="8">
    <location>
        <begin position="568"/>
        <end position="668"/>
    </location>
</feature>
<sequence length="843" mass="93300">MYAHSAHIPQPPHSAGYSYPGLRTRVDPNQIPSPVENIEADRQEWENKTYMTLPGKHVPLATTDFSAIDQGNSSPKFVRLTTWNIPSTSKLASECQIPLGAVIQPFAEQGTGEEAIPLVETGPEGPARCHKCRAYINPWCTWTAGGGRWKCNLCQEETEVSSEYFCNLDATQLRLDHQERPELNKGTVDFAVPEEYWATHPLPRLSMPYQTVEPPPTGPRQPLPMNYVIAFDVSQDAVQSGLLHAACASLRAVLYGGIDSEGHTQDPCFPRNSQIAFVTFDRTLHFYDLSSDQISMLVVPDIEEVFVPSRAGLFVDPYMSRNSIEQFLDGLLTRHLDTMIRESALGSAIRGCLASLAGRGGHVVVFQVLLPTIGAGALLPAPDEGAIRDTDKEKQLFLPRNKTWGDIGEECVEEGVGVSMFLGMSQFIDIGSIGAVASTTGGELFYHPRFDPQRDGHVLDSQLQRLFRRFTGYQCTMRVRCSNGLRVSSYQGNFFQRSPTDVEFGVLDADKAISLNLEHSGRRLNPREYVYIQSAVLYTTVSGERRVRTCNLALEVAELAGNIFQFADQETIVSHLAREAIGYLTSAKLANIREDLTEQCSALLLGYRTKCAAATQPGQLIIPEVFKGFPAFTLGILKSKPLKATPVSADVRNIYARRILSASVRSAIQLIYPRFMALHDLEDTIAVPDPTTGQISLPSIMRNSHIFMQHHGIYLMDNDITTTIWVGTGVSPQLLSDLFGVDDFYSINPNMTRLPVLDTLFSTQVRNIITHRRLQRGYATRFIVTRQNTDGTELEFSDMLVEDLNNGAMSYADFLTVVHKQISTVLTEGGSLGGGPSLRGAPW</sequence>